<accession>A0AAV7E3N5</accession>
<evidence type="ECO:0000313" key="3">
    <source>
        <dbReference type="Proteomes" id="UP000825729"/>
    </source>
</evidence>
<proteinExistence type="predicted"/>
<sequence>MEPFSPPRRKFMARSFTRSDSDDVVIQVLADEVTFQLIADRIRIAAETPEFENGLERLKRVRKRVLKITGSIVAIVSAVLGLADIDPPPNIMGFSTLNRLYPFKLAVKGCFLAVMVCFCFSLGLLMLSEVAKRPPISISMARKLMLLVLTLVQVAVAMKTASLLMEL</sequence>
<keyword evidence="1" id="KW-1133">Transmembrane helix</keyword>
<dbReference type="Proteomes" id="UP000825729">
    <property type="component" value="Unassembled WGS sequence"/>
</dbReference>
<keyword evidence="1" id="KW-0472">Membrane</keyword>
<dbReference type="EMBL" id="JAINDJ010000007">
    <property type="protein sequence ID" value="KAG9442735.1"/>
    <property type="molecule type" value="Genomic_DNA"/>
</dbReference>
<gene>
    <name evidence="2" type="ORF">H6P81_018589</name>
</gene>
<protein>
    <recommendedName>
        <fullName evidence="4">PGG domain-containing protein</fullName>
    </recommendedName>
</protein>
<keyword evidence="1" id="KW-0812">Transmembrane</keyword>
<comment type="caution">
    <text evidence="2">The sequence shown here is derived from an EMBL/GenBank/DDBJ whole genome shotgun (WGS) entry which is preliminary data.</text>
</comment>
<keyword evidence="3" id="KW-1185">Reference proteome</keyword>
<dbReference type="AlphaFoldDB" id="A0AAV7E3N5"/>
<evidence type="ECO:0008006" key="4">
    <source>
        <dbReference type="Google" id="ProtNLM"/>
    </source>
</evidence>
<organism evidence="2 3">
    <name type="scientific">Aristolochia fimbriata</name>
    <name type="common">White veined hardy Dutchman's pipe vine</name>
    <dbReference type="NCBI Taxonomy" id="158543"/>
    <lineage>
        <taxon>Eukaryota</taxon>
        <taxon>Viridiplantae</taxon>
        <taxon>Streptophyta</taxon>
        <taxon>Embryophyta</taxon>
        <taxon>Tracheophyta</taxon>
        <taxon>Spermatophyta</taxon>
        <taxon>Magnoliopsida</taxon>
        <taxon>Magnoliidae</taxon>
        <taxon>Piperales</taxon>
        <taxon>Aristolochiaceae</taxon>
        <taxon>Aristolochia</taxon>
    </lineage>
</organism>
<feature type="transmembrane region" description="Helical" evidence="1">
    <location>
        <begin position="65"/>
        <end position="85"/>
    </location>
</feature>
<evidence type="ECO:0000256" key="1">
    <source>
        <dbReference type="SAM" id="Phobius"/>
    </source>
</evidence>
<feature type="transmembrane region" description="Helical" evidence="1">
    <location>
        <begin position="105"/>
        <end position="125"/>
    </location>
</feature>
<evidence type="ECO:0000313" key="2">
    <source>
        <dbReference type="EMBL" id="KAG9442735.1"/>
    </source>
</evidence>
<name>A0AAV7E3N5_ARIFI</name>
<feature type="transmembrane region" description="Helical" evidence="1">
    <location>
        <begin position="146"/>
        <end position="165"/>
    </location>
</feature>
<reference evidence="2 3" key="1">
    <citation type="submission" date="2021-07" db="EMBL/GenBank/DDBJ databases">
        <title>The Aristolochia fimbriata genome: insights into angiosperm evolution, floral development and chemical biosynthesis.</title>
        <authorList>
            <person name="Jiao Y."/>
        </authorList>
    </citation>
    <scope>NUCLEOTIDE SEQUENCE [LARGE SCALE GENOMIC DNA]</scope>
    <source>
        <strain evidence="2">IBCAS-2021</strain>
        <tissue evidence="2">Leaf</tissue>
    </source>
</reference>